<dbReference type="Proteomes" id="UP000887013">
    <property type="component" value="Unassembled WGS sequence"/>
</dbReference>
<keyword evidence="3" id="KW-1185">Reference proteome</keyword>
<evidence type="ECO:0000256" key="1">
    <source>
        <dbReference type="SAM" id="Phobius"/>
    </source>
</evidence>
<reference evidence="2" key="1">
    <citation type="submission" date="2020-08" db="EMBL/GenBank/DDBJ databases">
        <title>Multicomponent nature underlies the extraordinary mechanical properties of spider dragline silk.</title>
        <authorList>
            <person name="Kono N."/>
            <person name="Nakamura H."/>
            <person name="Mori M."/>
            <person name="Yoshida Y."/>
            <person name="Ohtoshi R."/>
            <person name="Malay A.D."/>
            <person name="Moran D.A.P."/>
            <person name="Tomita M."/>
            <person name="Numata K."/>
            <person name="Arakawa K."/>
        </authorList>
    </citation>
    <scope>NUCLEOTIDE SEQUENCE</scope>
</reference>
<feature type="transmembrane region" description="Helical" evidence="1">
    <location>
        <begin position="60"/>
        <end position="83"/>
    </location>
</feature>
<comment type="caution">
    <text evidence="2">The sequence shown here is derived from an EMBL/GenBank/DDBJ whole genome shotgun (WGS) entry which is preliminary data.</text>
</comment>
<dbReference type="AlphaFoldDB" id="A0A8X6NUW7"/>
<gene>
    <name evidence="2" type="ORF">NPIL_463041</name>
</gene>
<keyword evidence="1" id="KW-1133">Transmembrane helix</keyword>
<accession>A0A8X6NUW7</accession>
<organism evidence="2 3">
    <name type="scientific">Nephila pilipes</name>
    <name type="common">Giant wood spider</name>
    <name type="synonym">Nephila maculata</name>
    <dbReference type="NCBI Taxonomy" id="299642"/>
    <lineage>
        <taxon>Eukaryota</taxon>
        <taxon>Metazoa</taxon>
        <taxon>Ecdysozoa</taxon>
        <taxon>Arthropoda</taxon>
        <taxon>Chelicerata</taxon>
        <taxon>Arachnida</taxon>
        <taxon>Araneae</taxon>
        <taxon>Araneomorphae</taxon>
        <taxon>Entelegynae</taxon>
        <taxon>Araneoidea</taxon>
        <taxon>Nephilidae</taxon>
        <taxon>Nephila</taxon>
    </lineage>
</organism>
<dbReference type="EMBL" id="BMAW01061652">
    <property type="protein sequence ID" value="GFT32245.1"/>
    <property type="molecule type" value="Genomic_DNA"/>
</dbReference>
<evidence type="ECO:0000313" key="3">
    <source>
        <dbReference type="Proteomes" id="UP000887013"/>
    </source>
</evidence>
<evidence type="ECO:0000313" key="2">
    <source>
        <dbReference type="EMBL" id="GFT32245.1"/>
    </source>
</evidence>
<protein>
    <submittedName>
        <fullName evidence="2">Uncharacterized protein</fullName>
    </submittedName>
</protein>
<name>A0A8X6NUW7_NEPPI</name>
<keyword evidence="1" id="KW-0812">Transmembrane</keyword>
<proteinExistence type="predicted"/>
<keyword evidence="1" id="KW-0472">Membrane</keyword>
<sequence length="93" mass="10863">MLMCLRNTPRLAAFGVKSLPRVRKVNSNPLRDQLLGWSRMADNGHGFLFRPGMRVIRFELIFLFFYVIIKFEVTATLLSPVSYEDVETTFIRH</sequence>